<dbReference type="EMBL" id="CAJOAZ010005688">
    <property type="protein sequence ID" value="CAF4109411.1"/>
    <property type="molecule type" value="Genomic_DNA"/>
</dbReference>
<accession>A0A819VGT6</accession>
<organism evidence="2 3">
    <name type="scientific">Adineta steineri</name>
    <dbReference type="NCBI Taxonomy" id="433720"/>
    <lineage>
        <taxon>Eukaryota</taxon>
        <taxon>Metazoa</taxon>
        <taxon>Spiralia</taxon>
        <taxon>Gnathifera</taxon>
        <taxon>Rotifera</taxon>
        <taxon>Eurotatoria</taxon>
        <taxon>Bdelloidea</taxon>
        <taxon>Adinetida</taxon>
        <taxon>Adinetidae</taxon>
        <taxon>Adineta</taxon>
    </lineage>
</organism>
<dbReference type="AlphaFoldDB" id="A0A819VGT6"/>
<evidence type="ECO:0000256" key="1">
    <source>
        <dbReference type="SAM" id="MobiDB-lite"/>
    </source>
</evidence>
<name>A0A819VGT6_9BILA</name>
<reference evidence="2" key="1">
    <citation type="submission" date="2021-02" db="EMBL/GenBank/DDBJ databases">
        <authorList>
            <person name="Nowell W R."/>
        </authorList>
    </citation>
    <scope>NUCLEOTIDE SEQUENCE</scope>
</reference>
<proteinExistence type="predicted"/>
<comment type="caution">
    <text evidence="2">The sequence shown here is derived from an EMBL/GenBank/DDBJ whole genome shotgun (WGS) entry which is preliminary data.</text>
</comment>
<evidence type="ECO:0000313" key="2">
    <source>
        <dbReference type="EMBL" id="CAF4109411.1"/>
    </source>
</evidence>
<sequence>MDIPRLPFDRARRVLLGPLVGTFAVPSQTNTGSSCHRVLAGEHVFRNGRSHRANIWPDQDSNSAVGLPRSNDTVRIRPLQHQNGPYTGRDADRDIGHSITIRFEAV</sequence>
<feature type="region of interest" description="Disordered" evidence="1">
    <location>
        <begin position="52"/>
        <end position="71"/>
    </location>
</feature>
<evidence type="ECO:0000313" key="3">
    <source>
        <dbReference type="Proteomes" id="UP000663844"/>
    </source>
</evidence>
<dbReference type="Proteomes" id="UP000663844">
    <property type="component" value="Unassembled WGS sequence"/>
</dbReference>
<gene>
    <name evidence="2" type="ORF">OXD698_LOCUS35856</name>
</gene>
<dbReference type="PROSITE" id="PS51257">
    <property type="entry name" value="PROKAR_LIPOPROTEIN"/>
    <property type="match status" value="1"/>
</dbReference>
<protein>
    <submittedName>
        <fullName evidence="2">Uncharacterized protein</fullName>
    </submittedName>
</protein>